<reference evidence="6" key="1">
    <citation type="journal article" date="2023" name="GigaByte">
        <title>Genome assembly of the bearded iris, Iris pallida Lam.</title>
        <authorList>
            <person name="Bruccoleri R.E."/>
            <person name="Oakeley E.J."/>
            <person name="Faust A.M.E."/>
            <person name="Altorfer M."/>
            <person name="Dessus-Babus S."/>
            <person name="Burckhardt D."/>
            <person name="Oertli M."/>
            <person name="Naumann U."/>
            <person name="Petersen F."/>
            <person name="Wong J."/>
        </authorList>
    </citation>
    <scope>NUCLEOTIDE SEQUENCE</scope>
    <source>
        <strain evidence="6">GSM-AAB239-AS_SAM_17_03QT</strain>
    </source>
</reference>
<keyword evidence="4" id="KW-0732">Signal</keyword>
<evidence type="ECO:0000256" key="4">
    <source>
        <dbReference type="SAM" id="SignalP"/>
    </source>
</evidence>
<feature type="domain" description="Cystatin" evidence="5">
    <location>
        <begin position="40"/>
        <end position="139"/>
    </location>
</feature>
<dbReference type="PANTHER" id="PTHR47364:SF2">
    <property type="entry name" value="CYSTEINE PROTEINASE INHIBITOR 5"/>
    <property type="match status" value="1"/>
</dbReference>
<evidence type="ECO:0000256" key="3">
    <source>
        <dbReference type="ARBA" id="ARBA00022704"/>
    </source>
</evidence>
<protein>
    <submittedName>
        <fullName evidence="6">Cysteine proteinase inhibitor 1-like</fullName>
    </submittedName>
</protein>
<evidence type="ECO:0000313" key="6">
    <source>
        <dbReference type="EMBL" id="KAJ6802023.1"/>
    </source>
</evidence>
<dbReference type="InterPro" id="IPR018073">
    <property type="entry name" value="Prot_inh_cystat_CS"/>
</dbReference>
<accession>A0AAX6EDI1</accession>
<organism evidence="6 7">
    <name type="scientific">Iris pallida</name>
    <name type="common">Sweet iris</name>
    <dbReference type="NCBI Taxonomy" id="29817"/>
    <lineage>
        <taxon>Eukaryota</taxon>
        <taxon>Viridiplantae</taxon>
        <taxon>Streptophyta</taxon>
        <taxon>Embryophyta</taxon>
        <taxon>Tracheophyta</taxon>
        <taxon>Spermatophyta</taxon>
        <taxon>Magnoliopsida</taxon>
        <taxon>Liliopsida</taxon>
        <taxon>Asparagales</taxon>
        <taxon>Iridaceae</taxon>
        <taxon>Iridoideae</taxon>
        <taxon>Irideae</taxon>
        <taxon>Iris</taxon>
    </lineage>
</organism>
<dbReference type="PROSITE" id="PS00287">
    <property type="entry name" value="CYSTATIN"/>
    <property type="match status" value="1"/>
</dbReference>
<feature type="chain" id="PRO_5043421881" evidence="4">
    <location>
        <begin position="23"/>
        <end position="139"/>
    </location>
</feature>
<dbReference type="EMBL" id="JANAVB010037420">
    <property type="protein sequence ID" value="KAJ6802023.1"/>
    <property type="molecule type" value="Genomic_DNA"/>
</dbReference>
<proteinExistence type="inferred from homology"/>
<dbReference type="InterPro" id="IPR046350">
    <property type="entry name" value="Cystatin_sf"/>
</dbReference>
<comment type="similarity">
    <text evidence="1">Belongs to the cystatin family. Phytocystatin subfamily.</text>
</comment>
<dbReference type="Proteomes" id="UP001140949">
    <property type="component" value="Unassembled WGS sequence"/>
</dbReference>
<dbReference type="Gene3D" id="3.10.450.10">
    <property type="match status" value="1"/>
</dbReference>
<dbReference type="SUPFAM" id="SSF54403">
    <property type="entry name" value="Cystatin/monellin"/>
    <property type="match status" value="1"/>
</dbReference>
<evidence type="ECO:0000259" key="5">
    <source>
        <dbReference type="SMART" id="SM00043"/>
    </source>
</evidence>
<dbReference type="CDD" id="cd00042">
    <property type="entry name" value="CY"/>
    <property type="match status" value="1"/>
</dbReference>
<dbReference type="Pfam" id="PF16845">
    <property type="entry name" value="SQAPI"/>
    <property type="match status" value="1"/>
</dbReference>
<comment type="caution">
    <text evidence="6">The sequence shown here is derived from an EMBL/GenBank/DDBJ whole genome shotgun (WGS) entry which is preliminary data.</text>
</comment>
<feature type="signal peptide" evidence="4">
    <location>
        <begin position="1"/>
        <end position="22"/>
    </location>
</feature>
<sequence>MKNKTSSFFLLLLLLALFSVAALSAADGSTRKAALGGGGGRLGGWKPIGDTSDPHVLDLGKFAVSEHNKLQAAGASSSSSSSMLSFVRVVKAESQVVSGVNYRLVLEAKDRGGRARTYEAVVLEKAWLSSRKLTSFKPL</sequence>
<dbReference type="PANTHER" id="PTHR47364">
    <property type="entry name" value="CYSTEINE PROTEINASE INHIBITOR 5"/>
    <property type="match status" value="1"/>
</dbReference>
<keyword evidence="7" id="KW-1185">Reference proteome</keyword>
<gene>
    <name evidence="6" type="ORF">M6B38_193130</name>
</gene>
<dbReference type="InterPro" id="IPR000010">
    <property type="entry name" value="Cystatin_dom"/>
</dbReference>
<dbReference type="GO" id="GO:0004869">
    <property type="term" value="F:cysteine-type endopeptidase inhibitor activity"/>
    <property type="evidence" value="ECO:0007669"/>
    <property type="project" value="UniProtKB-KW"/>
</dbReference>
<name>A0AAX6EDI1_IRIPA</name>
<reference evidence="6" key="2">
    <citation type="submission" date="2023-04" db="EMBL/GenBank/DDBJ databases">
        <authorList>
            <person name="Bruccoleri R.E."/>
            <person name="Oakeley E.J."/>
            <person name="Faust A.-M."/>
            <person name="Dessus-Babus S."/>
            <person name="Altorfer M."/>
            <person name="Burckhardt D."/>
            <person name="Oertli M."/>
            <person name="Naumann U."/>
            <person name="Petersen F."/>
            <person name="Wong J."/>
        </authorList>
    </citation>
    <scope>NUCLEOTIDE SEQUENCE</scope>
    <source>
        <strain evidence="6">GSM-AAB239-AS_SAM_17_03QT</strain>
        <tissue evidence="6">Leaf</tissue>
    </source>
</reference>
<evidence type="ECO:0000313" key="7">
    <source>
        <dbReference type="Proteomes" id="UP001140949"/>
    </source>
</evidence>
<evidence type="ECO:0000256" key="2">
    <source>
        <dbReference type="ARBA" id="ARBA00022690"/>
    </source>
</evidence>
<keyword evidence="3" id="KW-0789">Thiol protease inhibitor</keyword>
<evidence type="ECO:0000256" key="1">
    <source>
        <dbReference type="ARBA" id="ARBA00007233"/>
    </source>
</evidence>
<keyword evidence="2" id="KW-0646">Protease inhibitor</keyword>
<dbReference type="AlphaFoldDB" id="A0AAX6EDI1"/>
<dbReference type="SMART" id="SM00043">
    <property type="entry name" value="CY"/>
    <property type="match status" value="1"/>
</dbReference>